<keyword evidence="5" id="KW-1185">Reference proteome</keyword>
<name>A0ABW7NFD5_9BACT</name>
<reference evidence="4 5" key="1">
    <citation type="journal article" date="2013" name="Int. J. Syst. Evol. Microbiol.">
        <title>Marinoscillum luteum sp. nov., isolated from marine sediment.</title>
        <authorList>
            <person name="Cha I.T."/>
            <person name="Park S.J."/>
            <person name="Kim S.J."/>
            <person name="Kim J.G."/>
            <person name="Jung M.Y."/>
            <person name="Shin K.S."/>
            <person name="Kwon K.K."/>
            <person name="Yang S.H."/>
            <person name="Seo Y.S."/>
            <person name="Rhee S.K."/>
        </authorList>
    </citation>
    <scope>NUCLEOTIDE SEQUENCE [LARGE SCALE GENOMIC DNA]</scope>
    <source>
        <strain evidence="4 5">KCTC 23939</strain>
    </source>
</reference>
<dbReference type="InterPro" id="IPR002645">
    <property type="entry name" value="STAS_dom"/>
</dbReference>
<dbReference type="RefSeq" id="WP_395418636.1">
    <property type="nucleotide sequence ID" value="NZ_JBIPKE010000019.1"/>
</dbReference>
<evidence type="ECO:0000256" key="1">
    <source>
        <dbReference type="ARBA" id="ARBA00009013"/>
    </source>
</evidence>
<feature type="domain" description="STAS" evidence="3">
    <location>
        <begin position="2"/>
        <end position="110"/>
    </location>
</feature>
<protein>
    <recommendedName>
        <fullName evidence="2">Anti-sigma factor antagonist</fullName>
    </recommendedName>
</protein>
<evidence type="ECO:0000313" key="5">
    <source>
        <dbReference type="Proteomes" id="UP001610063"/>
    </source>
</evidence>
<comment type="similarity">
    <text evidence="1 2">Belongs to the anti-sigma-factor antagonist family.</text>
</comment>
<dbReference type="Proteomes" id="UP001610063">
    <property type="component" value="Unassembled WGS sequence"/>
</dbReference>
<accession>A0ABW7NFD5</accession>
<dbReference type="CDD" id="cd07043">
    <property type="entry name" value="STAS_anti-anti-sigma_factors"/>
    <property type="match status" value="1"/>
</dbReference>
<dbReference type="NCBIfam" id="TIGR00377">
    <property type="entry name" value="ant_ant_sig"/>
    <property type="match status" value="1"/>
</dbReference>
<dbReference type="EMBL" id="JBIPKE010000019">
    <property type="protein sequence ID" value="MFH6985159.1"/>
    <property type="molecule type" value="Genomic_DNA"/>
</dbReference>
<comment type="caution">
    <text evidence="4">The sequence shown here is derived from an EMBL/GenBank/DDBJ whole genome shotgun (WGS) entry which is preliminary data.</text>
</comment>
<dbReference type="PROSITE" id="PS50801">
    <property type="entry name" value="STAS"/>
    <property type="match status" value="1"/>
</dbReference>
<sequence length="113" mass="12631">MVEINIQAESDYQLIEVRGEVDASSSIELDNALKSAAENYTKILINLSKLEYISSAGLGVFISYLEELKTNDIKLVIFGLQEKVREVFDILGLQHLMNITNNKEEAQALLNGK</sequence>
<proteinExistence type="inferred from homology"/>
<dbReference type="PANTHER" id="PTHR33495">
    <property type="entry name" value="ANTI-SIGMA FACTOR ANTAGONIST TM_1081-RELATED-RELATED"/>
    <property type="match status" value="1"/>
</dbReference>
<dbReference type="Gene3D" id="3.30.750.24">
    <property type="entry name" value="STAS domain"/>
    <property type="match status" value="1"/>
</dbReference>
<dbReference type="InterPro" id="IPR036513">
    <property type="entry name" value="STAS_dom_sf"/>
</dbReference>
<gene>
    <name evidence="4" type="ORF">ACHKAR_17030</name>
</gene>
<dbReference type="Pfam" id="PF01740">
    <property type="entry name" value="STAS"/>
    <property type="match status" value="1"/>
</dbReference>
<evidence type="ECO:0000259" key="3">
    <source>
        <dbReference type="PROSITE" id="PS50801"/>
    </source>
</evidence>
<dbReference type="SUPFAM" id="SSF52091">
    <property type="entry name" value="SpoIIaa-like"/>
    <property type="match status" value="1"/>
</dbReference>
<evidence type="ECO:0000256" key="2">
    <source>
        <dbReference type="RuleBase" id="RU003749"/>
    </source>
</evidence>
<evidence type="ECO:0000313" key="4">
    <source>
        <dbReference type="EMBL" id="MFH6985159.1"/>
    </source>
</evidence>
<dbReference type="InterPro" id="IPR003658">
    <property type="entry name" value="Anti-sigma_ant"/>
</dbReference>
<organism evidence="4 5">
    <name type="scientific">Marinoscillum luteum</name>
    <dbReference type="NCBI Taxonomy" id="861051"/>
    <lineage>
        <taxon>Bacteria</taxon>
        <taxon>Pseudomonadati</taxon>
        <taxon>Bacteroidota</taxon>
        <taxon>Cytophagia</taxon>
        <taxon>Cytophagales</taxon>
        <taxon>Reichenbachiellaceae</taxon>
        <taxon>Marinoscillum</taxon>
    </lineage>
</organism>